<protein>
    <submittedName>
        <fullName evidence="1">Uncharacterized protein</fullName>
    </submittedName>
</protein>
<dbReference type="Proteomes" id="UP001501578">
    <property type="component" value="Unassembled WGS sequence"/>
</dbReference>
<reference evidence="1 2" key="1">
    <citation type="journal article" date="2019" name="Int. J. Syst. Evol. Microbiol.">
        <title>The Global Catalogue of Microorganisms (GCM) 10K type strain sequencing project: providing services to taxonomists for standard genome sequencing and annotation.</title>
        <authorList>
            <consortium name="The Broad Institute Genomics Platform"/>
            <consortium name="The Broad Institute Genome Sequencing Center for Infectious Disease"/>
            <person name="Wu L."/>
            <person name="Ma J."/>
        </authorList>
    </citation>
    <scope>NUCLEOTIDE SEQUENCE [LARGE SCALE GENOMIC DNA]</scope>
    <source>
        <strain evidence="1 2">JCM 11136</strain>
    </source>
</reference>
<dbReference type="EMBL" id="BAAAHQ010000021">
    <property type="protein sequence ID" value="GAA0933851.1"/>
    <property type="molecule type" value="Genomic_DNA"/>
</dbReference>
<organism evidence="1 2">
    <name type="scientific">Nonomuraea longicatena</name>
    <dbReference type="NCBI Taxonomy" id="83682"/>
    <lineage>
        <taxon>Bacteria</taxon>
        <taxon>Bacillati</taxon>
        <taxon>Actinomycetota</taxon>
        <taxon>Actinomycetes</taxon>
        <taxon>Streptosporangiales</taxon>
        <taxon>Streptosporangiaceae</taxon>
        <taxon>Nonomuraea</taxon>
    </lineage>
</organism>
<evidence type="ECO:0000313" key="2">
    <source>
        <dbReference type="Proteomes" id="UP001501578"/>
    </source>
</evidence>
<keyword evidence="2" id="KW-1185">Reference proteome</keyword>
<comment type="caution">
    <text evidence="1">The sequence shown here is derived from an EMBL/GenBank/DDBJ whole genome shotgun (WGS) entry which is preliminary data.</text>
</comment>
<evidence type="ECO:0000313" key="1">
    <source>
        <dbReference type="EMBL" id="GAA0933851.1"/>
    </source>
</evidence>
<accession>A0ABN1PVH4</accession>
<dbReference type="InterPro" id="IPR045920">
    <property type="entry name" value="DUF6339"/>
</dbReference>
<sequence>MTTPPVEHLARLPMEAAARLLGIAVLEEREPLPFAAIDRLSSTTPRPAGPVRELIDEAVRRHPPESRTAADAWLAPRLHASLRLTRAEAADRGLWNHLAMRVAPDYVFWRHRGRASRTVPSVNRARFTGLYDQQTFARLWWAAELFRDGPDYRPVVVACGNQDVLNTVLGMGMIMHRPVAQAILTLVADGVAKSGREVNALAQAANAAGSTLVYEALAPDSRQDPARYVDWADDHGFLPYDSLPEGPDDGEVPRASVDTLVELFTRLFAEAPIRGRTVDS</sequence>
<name>A0ABN1PVH4_9ACTN</name>
<dbReference type="Pfam" id="PF19866">
    <property type="entry name" value="DUF6339"/>
    <property type="match status" value="1"/>
</dbReference>
<proteinExistence type="predicted"/>
<gene>
    <name evidence="1" type="ORF">GCM10009560_40410</name>
</gene>